<dbReference type="RefSeq" id="WP_353980294.1">
    <property type="nucleotide sequence ID" value="NZ_CP159578.1"/>
</dbReference>
<dbReference type="GO" id="GO:0005524">
    <property type="term" value="F:ATP binding"/>
    <property type="evidence" value="ECO:0007669"/>
    <property type="project" value="UniProtKB-KW"/>
</dbReference>
<dbReference type="CDD" id="cd03214">
    <property type="entry name" value="ABC_Iron-Siderophores_B12_Hemin"/>
    <property type="match status" value="1"/>
</dbReference>
<protein>
    <submittedName>
        <fullName evidence="6">ABC transporter ATP-binding protein</fullName>
    </submittedName>
</protein>
<name>A0AB74UCA2_9GAMM</name>
<dbReference type="EMBL" id="CP159578">
    <property type="protein sequence ID" value="XCJ79358.1"/>
    <property type="molecule type" value="Genomic_DNA"/>
</dbReference>
<proteinExistence type="inferred from homology"/>
<dbReference type="InterPro" id="IPR003439">
    <property type="entry name" value="ABC_transporter-like_ATP-bd"/>
</dbReference>
<dbReference type="PANTHER" id="PTHR42794">
    <property type="entry name" value="HEMIN IMPORT ATP-BINDING PROTEIN HMUV"/>
    <property type="match status" value="1"/>
</dbReference>
<comment type="similarity">
    <text evidence="1">Belongs to the ABC transporter superfamily.</text>
</comment>
<evidence type="ECO:0000256" key="4">
    <source>
        <dbReference type="ARBA" id="ARBA00022840"/>
    </source>
</evidence>
<dbReference type="InterPro" id="IPR003593">
    <property type="entry name" value="AAA+_ATPase"/>
</dbReference>
<keyword evidence="3" id="KW-0547">Nucleotide-binding</keyword>
<dbReference type="Pfam" id="PF00005">
    <property type="entry name" value="ABC_tran"/>
    <property type="match status" value="1"/>
</dbReference>
<evidence type="ECO:0000256" key="2">
    <source>
        <dbReference type="ARBA" id="ARBA00022448"/>
    </source>
</evidence>
<dbReference type="PANTHER" id="PTHR42794:SF2">
    <property type="entry name" value="ABC TRANSPORTER ATP-BINDING PROTEIN"/>
    <property type="match status" value="1"/>
</dbReference>
<dbReference type="GO" id="GO:0016887">
    <property type="term" value="F:ATP hydrolysis activity"/>
    <property type="evidence" value="ECO:0007669"/>
    <property type="project" value="InterPro"/>
</dbReference>
<gene>
    <name evidence="6" type="ORF">ABV408_18245</name>
</gene>
<keyword evidence="4 6" id="KW-0067">ATP-binding</keyword>
<dbReference type="InterPro" id="IPR017871">
    <property type="entry name" value="ABC_transporter-like_CS"/>
</dbReference>
<dbReference type="FunFam" id="3.40.50.300:FF:000134">
    <property type="entry name" value="Iron-enterobactin ABC transporter ATP-binding protein"/>
    <property type="match status" value="1"/>
</dbReference>
<dbReference type="AlphaFoldDB" id="A0AB74UCA2"/>
<evidence type="ECO:0000259" key="5">
    <source>
        <dbReference type="PROSITE" id="PS50893"/>
    </source>
</evidence>
<keyword evidence="2" id="KW-0813">Transport</keyword>
<feature type="domain" description="ABC transporter" evidence="5">
    <location>
        <begin position="3"/>
        <end position="236"/>
    </location>
</feature>
<dbReference type="SMART" id="SM00382">
    <property type="entry name" value="AAA"/>
    <property type="match status" value="1"/>
</dbReference>
<accession>A0AB74UCA2</accession>
<dbReference type="InterPro" id="IPR027417">
    <property type="entry name" value="P-loop_NTPase"/>
</dbReference>
<evidence type="ECO:0000256" key="3">
    <source>
        <dbReference type="ARBA" id="ARBA00022741"/>
    </source>
</evidence>
<sequence>MTLTIESLSVTLGRTPVLQGVTGLRAAPGEVTALIGPNGAGKSTLLKAIAGLVRYHGQVHLAAQDLAGLAHAERARRVYYLPQESTTRAALSVFEAVLLARRTTHPACGRDDLARVERLLHTLALTPLAERDLGQLSGGQRQRVAIAQAIVREPQVLMLDEPTSALDLHHQLQVLAWLQATAREQHIAVIIAIHDLSLAARFADQLWMLGAGGRVCATGSPREVLTAARLREVYAIHAHVEWPADEPPRVTPLAALNALGGVDP</sequence>
<evidence type="ECO:0000313" key="6">
    <source>
        <dbReference type="EMBL" id="XCJ79358.1"/>
    </source>
</evidence>
<evidence type="ECO:0000256" key="1">
    <source>
        <dbReference type="ARBA" id="ARBA00005417"/>
    </source>
</evidence>
<organism evidence="6">
    <name type="scientific">Salinicola endophyticus</name>
    <dbReference type="NCBI Taxonomy" id="1949083"/>
    <lineage>
        <taxon>Bacteria</taxon>
        <taxon>Pseudomonadati</taxon>
        <taxon>Pseudomonadota</taxon>
        <taxon>Gammaproteobacteria</taxon>
        <taxon>Oceanospirillales</taxon>
        <taxon>Halomonadaceae</taxon>
        <taxon>Salinicola</taxon>
    </lineage>
</organism>
<dbReference type="Gene3D" id="3.40.50.300">
    <property type="entry name" value="P-loop containing nucleotide triphosphate hydrolases"/>
    <property type="match status" value="1"/>
</dbReference>
<dbReference type="PROSITE" id="PS00211">
    <property type="entry name" value="ABC_TRANSPORTER_1"/>
    <property type="match status" value="1"/>
</dbReference>
<reference evidence="6" key="1">
    <citation type="submission" date="2024-06" db="EMBL/GenBank/DDBJ databases">
        <title>Complete genome of Salinicola endophyticus HNIBRBA4755.</title>
        <authorList>
            <person name="Shin S.Y."/>
            <person name="Kang H."/>
            <person name="Song J."/>
        </authorList>
    </citation>
    <scope>NUCLEOTIDE SEQUENCE</scope>
    <source>
        <strain evidence="6">HNIBRBA4755</strain>
    </source>
</reference>
<dbReference type="PROSITE" id="PS50893">
    <property type="entry name" value="ABC_TRANSPORTER_2"/>
    <property type="match status" value="1"/>
</dbReference>
<dbReference type="SUPFAM" id="SSF52540">
    <property type="entry name" value="P-loop containing nucleoside triphosphate hydrolases"/>
    <property type="match status" value="1"/>
</dbReference>